<protein>
    <submittedName>
        <fullName evidence="3">UxaA family hydrolase</fullName>
    </submittedName>
</protein>
<dbReference type="Proteomes" id="UP000595349">
    <property type="component" value="Chromosome"/>
</dbReference>
<dbReference type="KEGG" id="scib:HUG20_02150"/>
<dbReference type="PANTHER" id="PTHR30536:SF5">
    <property type="entry name" value="ALTRONATE DEHYDRATASE"/>
    <property type="match status" value="1"/>
</dbReference>
<dbReference type="EMBL" id="CP054706">
    <property type="protein sequence ID" value="QQK78821.1"/>
    <property type="molecule type" value="Genomic_DNA"/>
</dbReference>
<dbReference type="SMART" id="SM00858">
    <property type="entry name" value="SAF"/>
    <property type="match status" value="1"/>
</dbReference>
<dbReference type="InterPro" id="IPR044144">
    <property type="entry name" value="SAF_UxaA/GarD"/>
</dbReference>
<evidence type="ECO:0000313" key="4">
    <source>
        <dbReference type="Proteomes" id="UP000595349"/>
    </source>
</evidence>
<organism evidence="3 4">
    <name type="scientific">Salicibibacter cibi</name>
    <dbReference type="NCBI Taxonomy" id="2743001"/>
    <lineage>
        <taxon>Bacteria</taxon>
        <taxon>Bacillati</taxon>
        <taxon>Bacillota</taxon>
        <taxon>Bacilli</taxon>
        <taxon>Bacillales</taxon>
        <taxon>Bacillaceae</taxon>
        <taxon>Salicibibacter</taxon>
    </lineage>
</organism>
<accession>A0A7T6Z9D4</accession>
<dbReference type="GO" id="GO:0019698">
    <property type="term" value="P:D-galacturonate catabolic process"/>
    <property type="evidence" value="ECO:0007669"/>
    <property type="project" value="TreeGrafter"/>
</dbReference>
<sequence>MSEQSFNSLKMHAEDNVVIALRNLRAGEALSVQGDSADVQVQQNISYGHKVATDFIPEGQSVVKYGEWLGIATEDIAIGHHVHTHNVRGLNEQERYAARSGEERSKI</sequence>
<dbReference type="AlphaFoldDB" id="A0A7T6Z9D4"/>
<feature type="domain" description="SAF" evidence="2">
    <location>
        <begin position="15"/>
        <end position="88"/>
    </location>
</feature>
<evidence type="ECO:0000313" key="3">
    <source>
        <dbReference type="EMBL" id="QQK78821.1"/>
    </source>
</evidence>
<evidence type="ECO:0000256" key="1">
    <source>
        <dbReference type="ARBA" id="ARBA00023239"/>
    </source>
</evidence>
<keyword evidence="3" id="KW-0378">Hydrolase</keyword>
<name>A0A7T6Z9D4_9BACI</name>
<proteinExistence type="predicted"/>
<dbReference type="CDD" id="cd11613">
    <property type="entry name" value="SAF_AH_GD"/>
    <property type="match status" value="1"/>
</dbReference>
<dbReference type="InterPro" id="IPR013974">
    <property type="entry name" value="SAF"/>
</dbReference>
<dbReference type="Gene3D" id="2.30.130.110">
    <property type="match status" value="1"/>
</dbReference>
<reference evidence="3 4" key="1">
    <citation type="submission" date="2020-06" db="EMBL/GenBank/DDBJ databases">
        <title>Genomic analysis of Salicibibacter sp. NKC21-4.</title>
        <authorList>
            <person name="Oh Y.J."/>
        </authorList>
    </citation>
    <scope>NUCLEOTIDE SEQUENCE [LARGE SCALE GENOMIC DNA]</scope>
    <source>
        <strain evidence="3 4">NKC21-4</strain>
    </source>
</reference>
<dbReference type="Pfam" id="PF08666">
    <property type="entry name" value="SAF"/>
    <property type="match status" value="1"/>
</dbReference>
<dbReference type="PANTHER" id="PTHR30536">
    <property type="entry name" value="ALTRONATE/GALACTARATE DEHYDRATASE"/>
    <property type="match status" value="1"/>
</dbReference>
<dbReference type="GO" id="GO:0016787">
    <property type="term" value="F:hydrolase activity"/>
    <property type="evidence" value="ECO:0007669"/>
    <property type="project" value="UniProtKB-KW"/>
</dbReference>
<dbReference type="InterPro" id="IPR052172">
    <property type="entry name" value="UxaA_altronate/galactarate_dh"/>
</dbReference>
<dbReference type="RefSeq" id="WP_200087506.1">
    <property type="nucleotide sequence ID" value="NZ_CP054706.1"/>
</dbReference>
<keyword evidence="4" id="KW-1185">Reference proteome</keyword>
<keyword evidence="1" id="KW-0456">Lyase</keyword>
<gene>
    <name evidence="3" type="ORF">HUG20_02150</name>
</gene>
<dbReference type="GO" id="GO:0016829">
    <property type="term" value="F:lyase activity"/>
    <property type="evidence" value="ECO:0007669"/>
    <property type="project" value="UniProtKB-KW"/>
</dbReference>
<evidence type="ECO:0000259" key="2">
    <source>
        <dbReference type="SMART" id="SM00858"/>
    </source>
</evidence>